<keyword evidence="6 7" id="KW-0472">Membrane</keyword>
<dbReference type="PANTHER" id="PTHR43744">
    <property type="entry name" value="ABC TRANSPORTER PERMEASE PROTEIN MG189-RELATED-RELATED"/>
    <property type="match status" value="1"/>
</dbReference>
<feature type="transmembrane region" description="Helical" evidence="7">
    <location>
        <begin position="124"/>
        <end position="145"/>
    </location>
</feature>
<evidence type="ECO:0000256" key="3">
    <source>
        <dbReference type="ARBA" id="ARBA00022475"/>
    </source>
</evidence>
<sequence>MHRARSSKRELRELQGRRRFTRADKIALAVTLVVMVPLAVVFAYPFFWMVTSSVKSNVEIFGSLNPFTPTLRVSNYINAWNDANMGQYFFNSVFVTVFSIIISVFSNALMGYALGRYRFPGKAVIFVLLGLVIFLPQGFTVIPIFDIINRIGLGGSLWGVTLAEAGGVSVVIVLLFAGFFAQMPKELEEAARIDGAGFLRVFWSVYLPLAKPVIATGVILQFMHSWNDFLLPLVLTLTRPELRTLSVGIYDLQNQFNADWGLMTAAASIALLPIIVLFIFLQRYFVESFSGAVKG</sequence>
<organism evidence="9 10">
    <name type="scientific">Tessaracoccus defluvii</name>
    <dbReference type="NCBI Taxonomy" id="1285901"/>
    <lineage>
        <taxon>Bacteria</taxon>
        <taxon>Bacillati</taxon>
        <taxon>Actinomycetota</taxon>
        <taxon>Actinomycetes</taxon>
        <taxon>Propionibacteriales</taxon>
        <taxon>Propionibacteriaceae</taxon>
        <taxon>Tessaracoccus</taxon>
    </lineage>
</organism>
<dbReference type="KEGG" id="tdf:H9L22_01545"/>
<evidence type="ECO:0000256" key="7">
    <source>
        <dbReference type="RuleBase" id="RU363032"/>
    </source>
</evidence>
<dbReference type="Proteomes" id="UP000516117">
    <property type="component" value="Chromosome"/>
</dbReference>
<keyword evidence="2 7" id="KW-0813">Transport</keyword>
<evidence type="ECO:0000256" key="6">
    <source>
        <dbReference type="ARBA" id="ARBA00023136"/>
    </source>
</evidence>
<keyword evidence="10" id="KW-1185">Reference proteome</keyword>
<reference evidence="9 10" key="1">
    <citation type="submission" date="2020-08" db="EMBL/GenBank/DDBJ databases">
        <title>Genome sequence of Tessaracoccus defluvii JCM 17540T.</title>
        <authorList>
            <person name="Hyun D.-W."/>
            <person name="Bae J.-W."/>
        </authorList>
    </citation>
    <scope>NUCLEOTIDE SEQUENCE [LARGE SCALE GENOMIC DNA]</scope>
    <source>
        <strain evidence="9 10">JCM 17540</strain>
    </source>
</reference>
<name>A0A7H0H6P4_9ACTN</name>
<feature type="transmembrane region" description="Helical" evidence="7">
    <location>
        <begin position="157"/>
        <end position="180"/>
    </location>
</feature>
<dbReference type="InterPro" id="IPR000515">
    <property type="entry name" value="MetI-like"/>
</dbReference>
<proteinExistence type="inferred from homology"/>
<dbReference type="Gene3D" id="1.10.3720.10">
    <property type="entry name" value="MetI-like"/>
    <property type="match status" value="1"/>
</dbReference>
<gene>
    <name evidence="9" type="ORF">H9L22_01545</name>
</gene>
<keyword evidence="5 7" id="KW-1133">Transmembrane helix</keyword>
<dbReference type="RefSeq" id="WP_187721327.1">
    <property type="nucleotide sequence ID" value="NZ_BAABBL010000013.1"/>
</dbReference>
<feature type="transmembrane region" description="Helical" evidence="7">
    <location>
        <begin position="201"/>
        <end position="223"/>
    </location>
</feature>
<evidence type="ECO:0000256" key="4">
    <source>
        <dbReference type="ARBA" id="ARBA00022692"/>
    </source>
</evidence>
<dbReference type="PANTHER" id="PTHR43744:SF3">
    <property type="entry name" value="LACTOSE TRANSPORT SYSTEM PERMEASE PROTEIN LACG"/>
    <property type="match status" value="1"/>
</dbReference>
<feature type="transmembrane region" description="Helical" evidence="7">
    <location>
        <begin position="260"/>
        <end position="281"/>
    </location>
</feature>
<evidence type="ECO:0000256" key="2">
    <source>
        <dbReference type="ARBA" id="ARBA00022448"/>
    </source>
</evidence>
<dbReference type="CDD" id="cd06261">
    <property type="entry name" value="TM_PBP2"/>
    <property type="match status" value="1"/>
</dbReference>
<evidence type="ECO:0000256" key="1">
    <source>
        <dbReference type="ARBA" id="ARBA00004651"/>
    </source>
</evidence>
<comment type="similarity">
    <text evidence="7">Belongs to the binding-protein-dependent transport system permease family.</text>
</comment>
<feature type="transmembrane region" description="Helical" evidence="7">
    <location>
        <begin position="88"/>
        <end position="112"/>
    </location>
</feature>
<dbReference type="AlphaFoldDB" id="A0A7H0H6P4"/>
<comment type="subcellular location">
    <subcellularLocation>
        <location evidence="1 7">Cell membrane</location>
        <topology evidence="1 7">Multi-pass membrane protein</topology>
    </subcellularLocation>
</comment>
<feature type="transmembrane region" description="Helical" evidence="7">
    <location>
        <begin position="26"/>
        <end position="47"/>
    </location>
</feature>
<feature type="domain" description="ABC transmembrane type-1" evidence="8">
    <location>
        <begin position="89"/>
        <end position="281"/>
    </location>
</feature>
<dbReference type="GO" id="GO:0005886">
    <property type="term" value="C:plasma membrane"/>
    <property type="evidence" value="ECO:0007669"/>
    <property type="project" value="UniProtKB-SubCell"/>
</dbReference>
<protein>
    <submittedName>
        <fullName evidence="9">Carbohydrate ABC transporter permease</fullName>
    </submittedName>
</protein>
<keyword evidence="3" id="KW-1003">Cell membrane</keyword>
<evidence type="ECO:0000313" key="10">
    <source>
        <dbReference type="Proteomes" id="UP000516117"/>
    </source>
</evidence>
<dbReference type="EMBL" id="CP060789">
    <property type="protein sequence ID" value="QNP56210.1"/>
    <property type="molecule type" value="Genomic_DNA"/>
</dbReference>
<evidence type="ECO:0000256" key="5">
    <source>
        <dbReference type="ARBA" id="ARBA00022989"/>
    </source>
</evidence>
<dbReference type="PROSITE" id="PS50928">
    <property type="entry name" value="ABC_TM1"/>
    <property type="match status" value="1"/>
</dbReference>
<dbReference type="GO" id="GO:0055085">
    <property type="term" value="P:transmembrane transport"/>
    <property type="evidence" value="ECO:0007669"/>
    <property type="project" value="InterPro"/>
</dbReference>
<evidence type="ECO:0000259" key="8">
    <source>
        <dbReference type="PROSITE" id="PS50928"/>
    </source>
</evidence>
<dbReference type="InterPro" id="IPR035906">
    <property type="entry name" value="MetI-like_sf"/>
</dbReference>
<dbReference type="Pfam" id="PF00528">
    <property type="entry name" value="BPD_transp_1"/>
    <property type="match status" value="1"/>
</dbReference>
<keyword evidence="4 7" id="KW-0812">Transmembrane</keyword>
<dbReference type="SUPFAM" id="SSF161098">
    <property type="entry name" value="MetI-like"/>
    <property type="match status" value="1"/>
</dbReference>
<evidence type="ECO:0000313" key="9">
    <source>
        <dbReference type="EMBL" id="QNP56210.1"/>
    </source>
</evidence>
<accession>A0A7H0H6P4</accession>